<dbReference type="EMBL" id="CP098248">
    <property type="protein sequence ID" value="WAV96809.1"/>
    <property type="molecule type" value="Genomic_DNA"/>
</dbReference>
<dbReference type="SMART" id="SM00530">
    <property type="entry name" value="HTH_XRE"/>
    <property type="match status" value="1"/>
</dbReference>
<dbReference type="Pfam" id="PF13413">
    <property type="entry name" value="HTH_25"/>
    <property type="match status" value="1"/>
</dbReference>
<dbReference type="Pfam" id="PF13464">
    <property type="entry name" value="RodZ_C"/>
    <property type="match status" value="1"/>
</dbReference>
<dbReference type="InterPro" id="IPR025194">
    <property type="entry name" value="RodZ-like_C"/>
</dbReference>
<gene>
    <name evidence="4" type="ORF">NB645_08290</name>
</gene>
<reference evidence="4" key="1">
    <citation type="journal article" date="2022" name="Front. Microbiol.">
        <title>New perspectives on an old grouping: The genomic and phenotypic variability of Oxalobacter formigenes and the implications for calcium oxalate stone prevention.</title>
        <authorList>
            <person name="Chmiel J.A."/>
            <person name="Carr C."/>
            <person name="Stuivenberg G.A."/>
            <person name="Venema R."/>
            <person name="Chanyi R.M."/>
            <person name="Al K.F."/>
            <person name="Giguere D."/>
            <person name="Say H."/>
            <person name="Akouris P.P."/>
            <person name="Dominguez Romero S.A."/>
            <person name="Kwong A."/>
            <person name="Tai V."/>
            <person name="Koval S.F."/>
            <person name="Razvi H."/>
            <person name="Bjazevic J."/>
            <person name="Burton J.P."/>
        </authorList>
    </citation>
    <scope>NUCLEOTIDE SEQUENCE</scope>
    <source>
        <strain evidence="4">HOxNP-1</strain>
    </source>
</reference>
<name>A0ABY7JKN1_9BURK</name>
<dbReference type="Gene3D" id="1.10.260.40">
    <property type="entry name" value="lambda repressor-like DNA-binding domains"/>
    <property type="match status" value="1"/>
</dbReference>
<organism evidence="4 5">
    <name type="scientific">Oxalobacter aliiformigenes</name>
    <dbReference type="NCBI Taxonomy" id="2946593"/>
    <lineage>
        <taxon>Bacteria</taxon>
        <taxon>Pseudomonadati</taxon>
        <taxon>Pseudomonadota</taxon>
        <taxon>Betaproteobacteria</taxon>
        <taxon>Burkholderiales</taxon>
        <taxon>Oxalobacteraceae</taxon>
        <taxon>Oxalobacter</taxon>
    </lineage>
</organism>
<dbReference type="InterPro" id="IPR001387">
    <property type="entry name" value="Cro/C1-type_HTH"/>
</dbReference>
<evidence type="ECO:0000313" key="5">
    <source>
        <dbReference type="Proteomes" id="UP001164794"/>
    </source>
</evidence>
<evidence type="ECO:0000256" key="1">
    <source>
        <dbReference type="SAM" id="MobiDB-lite"/>
    </source>
</evidence>
<evidence type="ECO:0000259" key="3">
    <source>
        <dbReference type="SMART" id="SM00530"/>
    </source>
</evidence>
<dbReference type="PANTHER" id="PTHR34475">
    <property type="match status" value="1"/>
</dbReference>
<dbReference type="SUPFAM" id="SSF47413">
    <property type="entry name" value="lambda repressor-like DNA-binding domains"/>
    <property type="match status" value="1"/>
</dbReference>
<keyword evidence="2" id="KW-0472">Membrane</keyword>
<feature type="transmembrane region" description="Helical" evidence="2">
    <location>
        <begin position="150"/>
        <end position="169"/>
    </location>
</feature>
<keyword evidence="2" id="KW-1133">Transmembrane helix</keyword>
<feature type="region of interest" description="Disordered" evidence="1">
    <location>
        <begin position="206"/>
        <end position="246"/>
    </location>
</feature>
<evidence type="ECO:0000256" key="2">
    <source>
        <dbReference type="SAM" id="Phobius"/>
    </source>
</evidence>
<sequence>MNDEHGNGMEKNSLPTGKDASSENIRQEMPADGNDSIRDDVTEKKPGAILAARRIEAGISEEQIAARLKMTLRQVHYLETDNYDALHGIAISRGFVRAYARVLKIDPEPLVALFGDRTIPSPSSQNKVSSQKTNERFVQNRVPFRKKSNIAGKLLIALIVLVVAVVVAWNMKLFSFGNKQGKKETTEMNLPKPLSQPLPAVRMSADVKEQGGQGQGNLSQNSDVPKTAQPVDASAGNTSTNNQNEGVVQPVMDKNNQTVPVSGMTQKEPAGSVAAVAGDKSSLLTMDFREKSWIKVQKKDGSIIAEYIGKPGEQRQLEINEPVTIIVGFAPGVTMAFRGNPVDLAPNTVNSVARISLK</sequence>
<keyword evidence="2" id="KW-0812">Transmembrane</keyword>
<dbReference type="RefSeq" id="WP_269264289.1">
    <property type="nucleotide sequence ID" value="NZ_CP098248.1"/>
</dbReference>
<dbReference type="InterPro" id="IPR010982">
    <property type="entry name" value="Lambda_DNA-bd_dom_sf"/>
</dbReference>
<evidence type="ECO:0000313" key="4">
    <source>
        <dbReference type="EMBL" id="WAV96809.1"/>
    </source>
</evidence>
<feature type="compositionally biased region" description="Polar residues" evidence="1">
    <location>
        <begin position="235"/>
        <end position="246"/>
    </location>
</feature>
<dbReference type="InterPro" id="IPR050400">
    <property type="entry name" value="Bact_Cytoskel_RodZ"/>
</dbReference>
<dbReference type="PANTHER" id="PTHR34475:SF1">
    <property type="entry name" value="CYTOSKELETON PROTEIN RODZ"/>
    <property type="match status" value="1"/>
</dbReference>
<proteinExistence type="predicted"/>
<protein>
    <submittedName>
        <fullName evidence="4">DUF4115 domain-containing protein</fullName>
    </submittedName>
</protein>
<feature type="region of interest" description="Disordered" evidence="1">
    <location>
        <begin position="1"/>
        <end position="40"/>
    </location>
</feature>
<accession>A0ABY7JKN1</accession>
<dbReference type="Proteomes" id="UP001164794">
    <property type="component" value="Chromosome"/>
</dbReference>
<feature type="domain" description="HTH cro/C1-type" evidence="3">
    <location>
        <begin position="49"/>
        <end position="110"/>
    </location>
</feature>
<keyword evidence="5" id="KW-1185">Reference proteome</keyword>